<evidence type="ECO:0008006" key="3">
    <source>
        <dbReference type="Google" id="ProtNLM"/>
    </source>
</evidence>
<protein>
    <recommendedName>
        <fullName evidence="3">DUF4332 domain-containing protein</fullName>
    </recommendedName>
</protein>
<organism evidence="1 2">
    <name type="scientific">Pontivivens nitratireducens</name>
    <dbReference type="NCBI Taxonomy" id="2758038"/>
    <lineage>
        <taxon>Bacteria</taxon>
        <taxon>Pseudomonadati</taxon>
        <taxon>Pseudomonadota</taxon>
        <taxon>Alphaproteobacteria</taxon>
        <taxon>Rhodobacterales</taxon>
        <taxon>Paracoccaceae</taxon>
        <taxon>Pontivivens</taxon>
    </lineage>
</organism>
<dbReference type="AlphaFoldDB" id="A0A6G7VLM1"/>
<gene>
    <name evidence="1" type="ORF">G8E03_08190</name>
</gene>
<evidence type="ECO:0000313" key="2">
    <source>
        <dbReference type="Proteomes" id="UP000500791"/>
    </source>
</evidence>
<accession>A0A6G7VLM1</accession>
<evidence type="ECO:0000313" key="1">
    <source>
        <dbReference type="EMBL" id="QIK40748.1"/>
    </source>
</evidence>
<proteinExistence type="predicted"/>
<name>A0A6G7VLM1_9RHOB</name>
<keyword evidence="2" id="KW-1185">Reference proteome</keyword>
<dbReference type="Gene3D" id="1.10.150.20">
    <property type="entry name" value="5' to 3' exonuclease, C-terminal subdomain"/>
    <property type="match status" value="1"/>
</dbReference>
<dbReference type="Proteomes" id="UP000500791">
    <property type="component" value="Chromosome"/>
</dbReference>
<dbReference type="EMBL" id="CP049811">
    <property type="protein sequence ID" value="QIK40748.1"/>
    <property type="molecule type" value="Genomic_DNA"/>
</dbReference>
<sequence length="153" mass="16719">MMMQTLPALLVPQKGETVIDYWMSMSPVAPVFGLEWRFSPLFREVMPDMASTPAMAGSVVLTEGDLHDEDLEEAEEEAKAVEAAEADDLTALKGVGPKMAAELNAMGLTSFAQLAQMTEANIAELSENLTAFRDRPVRDDWVGQARALMGQRT</sequence>
<dbReference type="KEGG" id="mon:G8E03_08190"/>
<reference evidence="1 2" key="1">
    <citation type="submission" date="2020-03" db="EMBL/GenBank/DDBJ databases">
        <title>Complete genome sequence of Monaibacterium sp. ALG8 with diverse plasmids.</title>
        <authorList>
            <person name="Sun C."/>
        </authorList>
    </citation>
    <scope>NUCLEOTIDE SEQUENCE [LARGE SCALE GENOMIC DNA]</scope>
    <source>
        <strain evidence="1 2">ALG8</strain>
    </source>
</reference>